<accession>A0AAE0SKU9</accession>
<proteinExistence type="predicted"/>
<reference evidence="1" key="2">
    <citation type="journal article" date="2021" name="Genome Biol. Evol.">
        <title>Developing a high-quality reference genome for a parasitic bivalve with doubly uniparental inheritance (Bivalvia: Unionida).</title>
        <authorList>
            <person name="Smith C.H."/>
        </authorList>
    </citation>
    <scope>NUCLEOTIDE SEQUENCE</scope>
    <source>
        <strain evidence="1">CHS0354</strain>
        <tissue evidence="1">Mantle</tissue>
    </source>
</reference>
<evidence type="ECO:0000313" key="2">
    <source>
        <dbReference type="Proteomes" id="UP001195483"/>
    </source>
</evidence>
<protein>
    <submittedName>
        <fullName evidence="1">Uncharacterized protein</fullName>
    </submittedName>
</protein>
<gene>
    <name evidence="1" type="ORF">CHS0354_012334</name>
</gene>
<comment type="caution">
    <text evidence="1">The sequence shown here is derived from an EMBL/GenBank/DDBJ whole genome shotgun (WGS) entry which is preliminary data.</text>
</comment>
<dbReference type="AlphaFoldDB" id="A0AAE0SKU9"/>
<sequence length="52" mass="5774">MLLFQDANPVVGISPILVIFLDILDAIARKVRDTTDEFLSVKTGDPCKKEQV</sequence>
<evidence type="ECO:0000313" key="1">
    <source>
        <dbReference type="EMBL" id="KAK3593243.1"/>
    </source>
</evidence>
<organism evidence="1 2">
    <name type="scientific">Potamilus streckersoni</name>
    <dbReference type="NCBI Taxonomy" id="2493646"/>
    <lineage>
        <taxon>Eukaryota</taxon>
        <taxon>Metazoa</taxon>
        <taxon>Spiralia</taxon>
        <taxon>Lophotrochozoa</taxon>
        <taxon>Mollusca</taxon>
        <taxon>Bivalvia</taxon>
        <taxon>Autobranchia</taxon>
        <taxon>Heteroconchia</taxon>
        <taxon>Palaeoheterodonta</taxon>
        <taxon>Unionida</taxon>
        <taxon>Unionoidea</taxon>
        <taxon>Unionidae</taxon>
        <taxon>Ambleminae</taxon>
        <taxon>Lampsilini</taxon>
        <taxon>Potamilus</taxon>
    </lineage>
</organism>
<feature type="non-terminal residue" evidence="1">
    <location>
        <position position="52"/>
    </location>
</feature>
<reference evidence="1" key="3">
    <citation type="submission" date="2023-05" db="EMBL/GenBank/DDBJ databases">
        <authorList>
            <person name="Smith C.H."/>
        </authorList>
    </citation>
    <scope>NUCLEOTIDE SEQUENCE</scope>
    <source>
        <strain evidence="1">CHS0354</strain>
        <tissue evidence="1">Mantle</tissue>
    </source>
</reference>
<name>A0AAE0SKU9_9BIVA</name>
<reference evidence="1" key="1">
    <citation type="journal article" date="2021" name="Genome Biol. Evol.">
        <title>A High-Quality Reference Genome for a Parasitic Bivalve with Doubly Uniparental Inheritance (Bivalvia: Unionida).</title>
        <authorList>
            <person name="Smith C.H."/>
        </authorList>
    </citation>
    <scope>NUCLEOTIDE SEQUENCE</scope>
    <source>
        <strain evidence="1">CHS0354</strain>
    </source>
</reference>
<dbReference type="EMBL" id="JAEAOA010000748">
    <property type="protein sequence ID" value="KAK3593243.1"/>
    <property type="molecule type" value="Genomic_DNA"/>
</dbReference>
<dbReference type="Proteomes" id="UP001195483">
    <property type="component" value="Unassembled WGS sequence"/>
</dbReference>
<keyword evidence="2" id="KW-1185">Reference proteome</keyword>